<keyword evidence="3" id="KW-1185">Reference proteome</keyword>
<evidence type="ECO:0000313" key="3">
    <source>
        <dbReference type="Proteomes" id="UP000192578"/>
    </source>
</evidence>
<name>A0A9X6NDT0_HYPEX</name>
<gene>
    <name evidence="2" type="ORF">BV898_16733</name>
</gene>
<feature type="region of interest" description="Disordered" evidence="1">
    <location>
        <begin position="126"/>
        <end position="180"/>
    </location>
</feature>
<evidence type="ECO:0000313" key="2">
    <source>
        <dbReference type="EMBL" id="OWA52275.1"/>
    </source>
</evidence>
<dbReference type="AlphaFoldDB" id="A0A9X6NDT0"/>
<evidence type="ECO:0000256" key="1">
    <source>
        <dbReference type="SAM" id="MobiDB-lite"/>
    </source>
</evidence>
<organism evidence="2 3">
    <name type="scientific">Hypsibius exemplaris</name>
    <name type="common">Freshwater tardigrade</name>
    <dbReference type="NCBI Taxonomy" id="2072580"/>
    <lineage>
        <taxon>Eukaryota</taxon>
        <taxon>Metazoa</taxon>
        <taxon>Ecdysozoa</taxon>
        <taxon>Tardigrada</taxon>
        <taxon>Eutardigrada</taxon>
        <taxon>Parachela</taxon>
        <taxon>Hypsibioidea</taxon>
        <taxon>Hypsibiidae</taxon>
        <taxon>Hypsibius</taxon>
    </lineage>
</organism>
<comment type="caution">
    <text evidence="2">The sequence shown here is derived from an EMBL/GenBank/DDBJ whole genome shotgun (WGS) entry which is preliminary data.</text>
</comment>
<feature type="region of interest" description="Disordered" evidence="1">
    <location>
        <begin position="40"/>
        <end position="70"/>
    </location>
</feature>
<reference evidence="3" key="1">
    <citation type="submission" date="2017-01" db="EMBL/GenBank/DDBJ databases">
        <title>Comparative genomics of anhydrobiosis in the tardigrade Hypsibius dujardini.</title>
        <authorList>
            <person name="Yoshida Y."/>
            <person name="Koutsovoulos G."/>
            <person name="Laetsch D."/>
            <person name="Stevens L."/>
            <person name="Kumar S."/>
            <person name="Horikawa D."/>
            <person name="Ishino K."/>
            <person name="Komine S."/>
            <person name="Tomita M."/>
            <person name="Blaxter M."/>
            <person name="Arakawa K."/>
        </authorList>
    </citation>
    <scope>NUCLEOTIDE SEQUENCE [LARGE SCALE GENOMIC DNA]</scope>
    <source>
        <strain evidence="3">Z151</strain>
    </source>
</reference>
<proteinExistence type="predicted"/>
<feature type="compositionally biased region" description="Basic and acidic residues" evidence="1">
    <location>
        <begin position="132"/>
        <end position="154"/>
    </location>
</feature>
<dbReference type="EMBL" id="MTYJ01000260">
    <property type="protein sequence ID" value="OWA52275.1"/>
    <property type="molecule type" value="Genomic_DNA"/>
</dbReference>
<accession>A0A9X6NDT0</accession>
<dbReference type="Proteomes" id="UP000192578">
    <property type="component" value="Unassembled WGS sequence"/>
</dbReference>
<sequence length="194" mass="21632">MENGTRFLPCDQLVNWDVGMPIIAVRTATCVTYTNGKGRTMTAGRTSSRKRRATSVRNRKEEDDYPTNTAIDSRSNATAIIRHVLSSRKLTQRRSDEVERARRTENSRKSRRIVCGLVIGSADRGHLSRASLHPDHRSDERVGVASRAPRDGLPRRFQGRPMRIKSPGTPEASFADGIGSATQMNMVCRSDSYS</sequence>
<protein>
    <submittedName>
        <fullName evidence="2">Uncharacterized protein</fullName>
    </submittedName>
</protein>